<proteinExistence type="predicted"/>
<gene>
    <name evidence="1" type="ORF">CMEL01_00326</name>
</gene>
<dbReference type="Proteomes" id="UP001239795">
    <property type="component" value="Unassembled WGS sequence"/>
</dbReference>
<organism evidence="1 2">
    <name type="scientific">Colletotrichum melonis</name>
    <dbReference type="NCBI Taxonomy" id="1209925"/>
    <lineage>
        <taxon>Eukaryota</taxon>
        <taxon>Fungi</taxon>
        <taxon>Dikarya</taxon>
        <taxon>Ascomycota</taxon>
        <taxon>Pezizomycotina</taxon>
        <taxon>Sordariomycetes</taxon>
        <taxon>Hypocreomycetidae</taxon>
        <taxon>Glomerellales</taxon>
        <taxon>Glomerellaceae</taxon>
        <taxon>Colletotrichum</taxon>
        <taxon>Colletotrichum acutatum species complex</taxon>
    </lineage>
</organism>
<dbReference type="AlphaFoldDB" id="A0AAI9V4E8"/>
<sequence>MVERHCNTDTKSDGSELRGPKEAVFRQRFGCCRFRVPADCGPPIRALSTLSLFNQTLNNDSKSGVALFHMGKRRAHSSRLQPESKVARYRLMDVFNHFTQILAIVSES</sequence>
<comment type="caution">
    <text evidence="1">The sequence shown here is derived from an EMBL/GenBank/DDBJ whole genome shotgun (WGS) entry which is preliminary data.</text>
</comment>
<keyword evidence="2" id="KW-1185">Reference proteome</keyword>
<dbReference type="EMBL" id="MLGG01000001">
    <property type="protein sequence ID" value="KAK1468559.1"/>
    <property type="molecule type" value="Genomic_DNA"/>
</dbReference>
<reference evidence="1 2" key="1">
    <citation type="submission" date="2016-10" db="EMBL/GenBank/DDBJ databases">
        <title>The genome sequence of Colletotrichum fioriniae PJ7.</title>
        <authorList>
            <person name="Baroncelli R."/>
        </authorList>
    </citation>
    <scope>NUCLEOTIDE SEQUENCE [LARGE SCALE GENOMIC DNA]</scope>
    <source>
        <strain evidence="1">Col 31</strain>
    </source>
</reference>
<evidence type="ECO:0000313" key="2">
    <source>
        <dbReference type="Proteomes" id="UP001239795"/>
    </source>
</evidence>
<evidence type="ECO:0000313" key="1">
    <source>
        <dbReference type="EMBL" id="KAK1468559.1"/>
    </source>
</evidence>
<protein>
    <submittedName>
        <fullName evidence="1">Uncharacterized protein</fullName>
    </submittedName>
</protein>
<accession>A0AAI9V4E8</accession>
<name>A0AAI9V4E8_9PEZI</name>